<protein>
    <recommendedName>
        <fullName evidence="1">F-box associated beta-propeller type 3 domain-containing protein</fullName>
    </recommendedName>
</protein>
<feature type="domain" description="F-box associated beta-propeller type 3" evidence="1">
    <location>
        <begin position="17"/>
        <end position="192"/>
    </location>
</feature>
<dbReference type="Proteomes" id="UP001497457">
    <property type="component" value="Chromosome 17b"/>
</dbReference>
<dbReference type="PANTHER" id="PTHR31672:SF8">
    <property type="entry name" value="F-BOX DOMAIN-CONTAINING PROTEIN"/>
    <property type="match status" value="1"/>
</dbReference>
<keyword evidence="3" id="KW-1185">Reference proteome</keyword>
<dbReference type="InterPro" id="IPR017451">
    <property type="entry name" value="F-box-assoc_interact_dom"/>
</dbReference>
<proteinExistence type="predicted"/>
<organism evidence="2 3">
    <name type="scientific">Urochloa decumbens</name>
    <dbReference type="NCBI Taxonomy" id="240449"/>
    <lineage>
        <taxon>Eukaryota</taxon>
        <taxon>Viridiplantae</taxon>
        <taxon>Streptophyta</taxon>
        <taxon>Embryophyta</taxon>
        <taxon>Tracheophyta</taxon>
        <taxon>Spermatophyta</taxon>
        <taxon>Magnoliopsida</taxon>
        <taxon>Liliopsida</taxon>
        <taxon>Poales</taxon>
        <taxon>Poaceae</taxon>
        <taxon>PACMAD clade</taxon>
        <taxon>Panicoideae</taxon>
        <taxon>Panicodae</taxon>
        <taxon>Paniceae</taxon>
        <taxon>Melinidinae</taxon>
        <taxon>Urochloa</taxon>
    </lineage>
</organism>
<dbReference type="EMBL" id="OZ075127">
    <property type="protein sequence ID" value="CAL4946084.1"/>
    <property type="molecule type" value="Genomic_DNA"/>
</dbReference>
<accession>A0ABC8YN78</accession>
<sequence length="317" mass="35085">MLQPLYHKPAAAEYYALWNPLTHACATVPGPAGGGGRSFGVIGGYAHPETRRFHLLHSSCEAVPGRDDLMAPVTFRILRVGGDATWRELPFPPLHDKDNTSIFMRSDRARDRHVSVHGNLHWLVQSGATGTVALLVFDTARDKFRVMAAPERRPGLRLETARIVLWSGKLCVLALASKASSAAGTMEMWVLDVDDYGSDSDPAGASWRLRRRIRMVRLDGADLSPAFMAATTVEVVEGVEEGEEIFLRLGDRIDAYNLREDAWRKVSVAKHASLLMHRVSVLRPEMSFGEAARVLVPRTGLLGSLYHCCFREGHEGY</sequence>
<reference evidence="2" key="1">
    <citation type="submission" date="2024-10" db="EMBL/GenBank/DDBJ databases">
        <authorList>
            <person name="Ryan C."/>
        </authorList>
    </citation>
    <scope>NUCLEOTIDE SEQUENCE [LARGE SCALE GENOMIC DNA]</scope>
</reference>
<dbReference type="PANTHER" id="PTHR31672">
    <property type="entry name" value="BNACNNG10540D PROTEIN"/>
    <property type="match status" value="1"/>
</dbReference>
<evidence type="ECO:0000259" key="1">
    <source>
        <dbReference type="Pfam" id="PF08268"/>
    </source>
</evidence>
<dbReference type="NCBIfam" id="TIGR01640">
    <property type="entry name" value="F_box_assoc_1"/>
    <property type="match status" value="1"/>
</dbReference>
<dbReference type="InterPro" id="IPR013187">
    <property type="entry name" value="F-box-assoc_dom_typ3"/>
</dbReference>
<evidence type="ECO:0000313" key="3">
    <source>
        <dbReference type="Proteomes" id="UP001497457"/>
    </source>
</evidence>
<name>A0ABC8YN78_9POAL</name>
<dbReference type="InterPro" id="IPR050796">
    <property type="entry name" value="SCF_F-box_component"/>
</dbReference>
<evidence type="ECO:0000313" key="2">
    <source>
        <dbReference type="EMBL" id="CAL4946084.1"/>
    </source>
</evidence>
<gene>
    <name evidence="2" type="ORF">URODEC1_LOCUS35867</name>
</gene>
<dbReference type="AlphaFoldDB" id="A0ABC8YN78"/>
<dbReference type="Pfam" id="PF08268">
    <property type="entry name" value="FBA_3"/>
    <property type="match status" value="1"/>
</dbReference>